<sequence length="110" mass="11775">MAILRQIGRASMSISLLSCSTLPGARPPDRLNKKVTWPWHGDGRPDDSPPSPLSLLGFSAQGLMHTFALAGPARAIPERCGSQTETGAHGWLCGLSMHALLQFQYACNCS</sequence>
<dbReference type="Proteomes" id="UP000799640">
    <property type="component" value="Unassembled WGS sequence"/>
</dbReference>
<organism evidence="2 3">
    <name type="scientific">Trichodelitschia bisporula</name>
    <dbReference type="NCBI Taxonomy" id="703511"/>
    <lineage>
        <taxon>Eukaryota</taxon>
        <taxon>Fungi</taxon>
        <taxon>Dikarya</taxon>
        <taxon>Ascomycota</taxon>
        <taxon>Pezizomycotina</taxon>
        <taxon>Dothideomycetes</taxon>
        <taxon>Dothideomycetes incertae sedis</taxon>
        <taxon>Phaeotrichales</taxon>
        <taxon>Phaeotrichaceae</taxon>
        <taxon>Trichodelitschia</taxon>
    </lineage>
</organism>
<dbReference type="AlphaFoldDB" id="A0A6G1HU39"/>
<keyword evidence="3" id="KW-1185">Reference proteome</keyword>
<evidence type="ECO:0000313" key="2">
    <source>
        <dbReference type="EMBL" id="KAF2399522.1"/>
    </source>
</evidence>
<dbReference type="EMBL" id="ML996697">
    <property type="protein sequence ID" value="KAF2399522.1"/>
    <property type="molecule type" value="Genomic_DNA"/>
</dbReference>
<accession>A0A6G1HU39</accession>
<evidence type="ECO:0000313" key="3">
    <source>
        <dbReference type="Proteomes" id="UP000799640"/>
    </source>
</evidence>
<feature type="region of interest" description="Disordered" evidence="1">
    <location>
        <begin position="23"/>
        <end position="52"/>
    </location>
</feature>
<name>A0A6G1HU39_9PEZI</name>
<evidence type="ECO:0000256" key="1">
    <source>
        <dbReference type="SAM" id="MobiDB-lite"/>
    </source>
</evidence>
<protein>
    <submittedName>
        <fullName evidence="2">Uncharacterized protein</fullName>
    </submittedName>
</protein>
<gene>
    <name evidence="2" type="ORF">EJ06DRAFT_55120</name>
</gene>
<proteinExistence type="predicted"/>
<reference evidence="2" key="1">
    <citation type="journal article" date="2020" name="Stud. Mycol.">
        <title>101 Dothideomycetes genomes: a test case for predicting lifestyles and emergence of pathogens.</title>
        <authorList>
            <person name="Haridas S."/>
            <person name="Albert R."/>
            <person name="Binder M."/>
            <person name="Bloem J."/>
            <person name="Labutti K."/>
            <person name="Salamov A."/>
            <person name="Andreopoulos B."/>
            <person name="Baker S."/>
            <person name="Barry K."/>
            <person name="Bills G."/>
            <person name="Bluhm B."/>
            <person name="Cannon C."/>
            <person name="Castanera R."/>
            <person name="Culley D."/>
            <person name="Daum C."/>
            <person name="Ezra D."/>
            <person name="Gonzalez J."/>
            <person name="Henrissat B."/>
            <person name="Kuo A."/>
            <person name="Liang C."/>
            <person name="Lipzen A."/>
            <person name="Lutzoni F."/>
            <person name="Magnuson J."/>
            <person name="Mondo S."/>
            <person name="Nolan M."/>
            <person name="Ohm R."/>
            <person name="Pangilinan J."/>
            <person name="Park H.-J."/>
            <person name="Ramirez L."/>
            <person name="Alfaro M."/>
            <person name="Sun H."/>
            <person name="Tritt A."/>
            <person name="Yoshinaga Y."/>
            <person name="Zwiers L.-H."/>
            <person name="Turgeon B."/>
            <person name="Goodwin S."/>
            <person name="Spatafora J."/>
            <person name="Crous P."/>
            <person name="Grigoriev I."/>
        </authorList>
    </citation>
    <scope>NUCLEOTIDE SEQUENCE</scope>
    <source>
        <strain evidence="2">CBS 262.69</strain>
    </source>
</reference>